<dbReference type="RefSeq" id="WP_271204664.1">
    <property type="nucleotide sequence ID" value="NZ_BSFK01000010.1"/>
</dbReference>
<dbReference type="Gene3D" id="2.40.50.90">
    <property type="match status" value="1"/>
</dbReference>
<dbReference type="Proteomes" id="UP001143364">
    <property type="component" value="Unassembled WGS sequence"/>
</dbReference>
<proteinExistence type="predicted"/>
<dbReference type="AlphaFoldDB" id="A0A9W6JFU6"/>
<protein>
    <recommendedName>
        <fullName evidence="1">TNase-like domain-containing protein</fullName>
    </recommendedName>
</protein>
<reference evidence="2" key="1">
    <citation type="journal article" date="2014" name="Int. J. Syst. Evol. Microbiol.">
        <title>Complete genome sequence of Corynebacterium casei LMG S-19264T (=DSM 44701T), isolated from a smear-ripened cheese.</title>
        <authorList>
            <consortium name="US DOE Joint Genome Institute (JGI-PGF)"/>
            <person name="Walter F."/>
            <person name="Albersmeier A."/>
            <person name="Kalinowski J."/>
            <person name="Ruckert C."/>
        </authorList>
    </citation>
    <scope>NUCLEOTIDE SEQUENCE</scope>
    <source>
        <strain evidence="2">VKM B-2555</strain>
    </source>
</reference>
<keyword evidence="3" id="KW-1185">Reference proteome</keyword>
<evidence type="ECO:0000259" key="1">
    <source>
        <dbReference type="Pfam" id="PF00565"/>
    </source>
</evidence>
<dbReference type="InterPro" id="IPR016071">
    <property type="entry name" value="Staphylococal_nuclease_OB-fold"/>
</dbReference>
<sequence>MMIRTAHRFTLYRRLRDAAAGLALGVAGTLAVTGAASSRLDVAPSSTPAAIAPAPGVSARALGVIDGDTFEARIAAFPGQEIVARVRVDGVDAPERRGRCVSETRAAEAATDALERLLRDRRLTLTGLRGDKYFGRVIARVSADGIGDVGARLIADGHGRAYDGGRRQGWC</sequence>
<accession>A0A9W6JFU6</accession>
<feature type="domain" description="TNase-like" evidence="1">
    <location>
        <begin position="85"/>
        <end position="162"/>
    </location>
</feature>
<reference evidence="2" key="2">
    <citation type="submission" date="2023-01" db="EMBL/GenBank/DDBJ databases">
        <authorList>
            <person name="Sun Q."/>
            <person name="Evtushenko L."/>
        </authorList>
    </citation>
    <scope>NUCLEOTIDE SEQUENCE</scope>
    <source>
        <strain evidence="2">VKM B-2555</strain>
    </source>
</reference>
<gene>
    <name evidence="2" type="ORF">GCM10008171_20550</name>
</gene>
<organism evidence="2 3">
    <name type="scientific">Methylopila jiangsuensis</name>
    <dbReference type="NCBI Taxonomy" id="586230"/>
    <lineage>
        <taxon>Bacteria</taxon>
        <taxon>Pseudomonadati</taxon>
        <taxon>Pseudomonadota</taxon>
        <taxon>Alphaproteobacteria</taxon>
        <taxon>Hyphomicrobiales</taxon>
        <taxon>Methylopilaceae</taxon>
        <taxon>Methylopila</taxon>
    </lineage>
</organism>
<dbReference type="EMBL" id="BSFK01000010">
    <property type="protein sequence ID" value="GLK76801.1"/>
    <property type="molecule type" value="Genomic_DNA"/>
</dbReference>
<evidence type="ECO:0000313" key="3">
    <source>
        <dbReference type="Proteomes" id="UP001143364"/>
    </source>
</evidence>
<name>A0A9W6JFU6_9HYPH</name>
<dbReference type="SUPFAM" id="SSF50199">
    <property type="entry name" value="Staphylococcal nuclease"/>
    <property type="match status" value="1"/>
</dbReference>
<dbReference type="Pfam" id="PF00565">
    <property type="entry name" value="SNase"/>
    <property type="match status" value="1"/>
</dbReference>
<comment type="caution">
    <text evidence="2">The sequence shown here is derived from an EMBL/GenBank/DDBJ whole genome shotgun (WGS) entry which is preliminary data.</text>
</comment>
<evidence type="ECO:0000313" key="2">
    <source>
        <dbReference type="EMBL" id="GLK76801.1"/>
    </source>
</evidence>
<dbReference type="InterPro" id="IPR035437">
    <property type="entry name" value="SNase_OB-fold_sf"/>
</dbReference>